<dbReference type="InParanoid" id="A0A4V1M3I8"/>
<proteinExistence type="predicted"/>
<dbReference type="InterPro" id="IPR024771">
    <property type="entry name" value="SUZ"/>
</dbReference>
<feature type="transmembrane region" description="Helical" evidence="2">
    <location>
        <begin position="27"/>
        <end position="46"/>
    </location>
</feature>
<evidence type="ECO:0000313" key="4">
    <source>
        <dbReference type="EMBL" id="RXK37017.1"/>
    </source>
</evidence>
<dbReference type="EMBL" id="SDIL01000080">
    <property type="protein sequence ID" value="RXK37017.1"/>
    <property type="molecule type" value="Genomic_DNA"/>
</dbReference>
<dbReference type="VEuPathDB" id="FungiDB:TREMEDRAFT_62110"/>
<dbReference type="PROSITE" id="PS51673">
    <property type="entry name" value="SUZ"/>
    <property type="match status" value="1"/>
</dbReference>
<dbReference type="Proteomes" id="UP000289152">
    <property type="component" value="Unassembled WGS sequence"/>
</dbReference>
<dbReference type="AlphaFoldDB" id="A0A4V1M3I8"/>
<evidence type="ECO:0000313" key="5">
    <source>
        <dbReference type="Proteomes" id="UP000289152"/>
    </source>
</evidence>
<organism evidence="4 5">
    <name type="scientific">Tremella mesenterica</name>
    <name type="common">Jelly fungus</name>
    <dbReference type="NCBI Taxonomy" id="5217"/>
    <lineage>
        <taxon>Eukaryota</taxon>
        <taxon>Fungi</taxon>
        <taxon>Dikarya</taxon>
        <taxon>Basidiomycota</taxon>
        <taxon>Agaricomycotina</taxon>
        <taxon>Tremellomycetes</taxon>
        <taxon>Tremellales</taxon>
        <taxon>Tremellaceae</taxon>
        <taxon>Tremella</taxon>
    </lineage>
</organism>
<dbReference type="Pfam" id="PF12752">
    <property type="entry name" value="SUZ"/>
    <property type="match status" value="1"/>
</dbReference>
<evidence type="ECO:0000256" key="1">
    <source>
        <dbReference type="SAM" id="MobiDB-lite"/>
    </source>
</evidence>
<accession>A0A4V1M3I8</accession>
<feature type="domain" description="SUZ" evidence="3">
    <location>
        <begin position="202"/>
        <end position="263"/>
    </location>
</feature>
<keyword evidence="2" id="KW-0472">Membrane</keyword>
<comment type="caution">
    <text evidence="4">The sequence shown here is derived from an EMBL/GenBank/DDBJ whole genome shotgun (WGS) entry which is preliminary data.</text>
</comment>
<gene>
    <name evidence="4" type="ORF">M231_05724</name>
</gene>
<keyword evidence="2" id="KW-0812">Transmembrane</keyword>
<feature type="compositionally biased region" description="Basic and acidic residues" evidence="1">
    <location>
        <begin position="243"/>
        <end position="258"/>
    </location>
</feature>
<reference evidence="4 5" key="1">
    <citation type="submission" date="2016-06" db="EMBL/GenBank/DDBJ databases">
        <title>Evolution of pathogenesis and genome organization in the Tremellales.</title>
        <authorList>
            <person name="Cuomo C."/>
            <person name="Litvintseva A."/>
            <person name="Heitman J."/>
            <person name="Chen Y."/>
            <person name="Sun S."/>
            <person name="Springer D."/>
            <person name="Dromer F."/>
            <person name="Young S."/>
            <person name="Zeng Q."/>
            <person name="Chapman S."/>
            <person name="Gujja S."/>
            <person name="Saif S."/>
            <person name="Birren B."/>
        </authorList>
    </citation>
    <scope>NUCLEOTIDE SEQUENCE [LARGE SCALE GENOMIC DNA]</scope>
    <source>
        <strain evidence="4 5">ATCC 28783</strain>
    </source>
</reference>
<feature type="region of interest" description="Disordered" evidence="1">
    <location>
        <begin position="66"/>
        <end position="459"/>
    </location>
</feature>
<feature type="compositionally biased region" description="Gly residues" evidence="1">
    <location>
        <begin position="260"/>
        <end position="271"/>
    </location>
</feature>
<feature type="compositionally biased region" description="Polar residues" evidence="1">
    <location>
        <begin position="346"/>
        <end position="441"/>
    </location>
</feature>
<feature type="compositionally biased region" description="Polar residues" evidence="1">
    <location>
        <begin position="103"/>
        <end position="122"/>
    </location>
</feature>
<keyword evidence="5" id="KW-1185">Reference proteome</keyword>
<name>A0A4V1M3I8_TREME</name>
<feature type="compositionally biased region" description="Polar residues" evidence="1">
    <location>
        <begin position="156"/>
        <end position="168"/>
    </location>
</feature>
<sequence>MGKHGDDGEDDWETVRLLITLDNSHHYSLHAWTVVVVVVIMIMVPGCSSCPVLNLQADLQPTNPRLRPSAPAFQPRHLVSQSGPSRLTSLPTSSASSSSGASQTPQAPVSRPFSSGQNQTPKLVSRQDPSRPGNFGPTFNAASNEQDARVQVRNGVLTSEGSKGSNGQEGEAARGDGTPGEGETDGWFVPRPMTVRQLWESPAPIPQPTSPIPPLPSVRQILRRPQTQEPSKSSLRTPGPAKTYEEKEEAYRLARERIFGQGGQGGNGVSPGGSRSVSPQIGGNNPQVREKSPQKGERNGLTSSITKSVPPDGQETSTAFPTSQISLFDPNSNNSSMSNLDHGHTYNPSRFDNGISNPIFSNQTGFNPNNLNPLQPHYDSSTSTNSNLIHDPNNQRPQTYNPNTQLYNPNSQLYNPSPQLYNPSPFPTSQESPHQRFSTPPLNGVLRQPRGPGGMGFGR</sequence>
<evidence type="ECO:0000256" key="2">
    <source>
        <dbReference type="SAM" id="Phobius"/>
    </source>
</evidence>
<keyword evidence="2" id="KW-1133">Transmembrane helix</keyword>
<evidence type="ECO:0000259" key="3">
    <source>
        <dbReference type="PROSITE" id="PS51673"/>
    </source>
</evidence>
<dbReference type="STRING" id="5217.A0A4V1M3I8"/>
<feature type="compositionally biased region" description="Polar residues" evidence="1">
    <location>
        <begin position="225"/>
        <end position="236"/>
    </location>
</feature>
<feature type="compositionally biased region" description="Pro residues" evidence="1">
    <location>
        <begin position="203"/>
        <end position="216"/>
    </location>
</feature>
<protein>
    <recommendedName>
        <fullName evidence="3">SUZ domain-containing protein</fullName>
    </recommendedName>
</protein>
<feature type="compositionally biased region" description="Basic and acidic residues" evidence="1">
    <location>
        <begin position="288"/>
        <end position="298"/>
    </location>
</feature>
<feature type="compositionally biased region" description="Polar residues" evidence="1">
    <location>
        <begin position="314"/>
        <end position="339"/>
    </location>
</feature>
<feature type="compositionally biased region" description="Low complexity" evidence="1">
    <location>
        <begin position="82"/>
        <end position="102"/>
    </location>
</feature>